<comment type="similarity">
    <text evidence="1">Belongs to the asp23 family.</text>
</comment>
<dbReference type="RefSeq" id="WP_185718454.1">
    <property type="nucleotide sequence ID" value="NZ_BAAAWI010000001.1"/>
</dbReference>
<name>A0A7G7MFY9_9PSEU</name>
<evidence type="ECO:0000313" key="2">
    <source>
        <dbReference type="EMBL" id="QNG51700.1"/>
    </source>
</evidence>
<dbReference type="AlphaFoldDB" id="A0A7G7MFY9"/>
<evidence type="ECO:0000313" key="3">
    <source>
        <dbReference type="Proteomes" id="UP000515728"/>
    </source>
</evidence>
<gene>
    <name evidence="2" type="ORF">H6H00_26935</name>
</gene>
<protein>
    <submittedName>
        <fullName evidence="2">Asp23/Gls24 family envelope stress response protein</fullName>
    </submittedName>
</protein>
<dbReference type="Proteomes" id="UP000515728">
    <property type="component" value="Chromosome"/>
</dbReference>
<dbReference type="Pfam" id="PF03780">
    <property type="entry name" value="Asp23"/>
    <property type="match status" value="1"/>
</dbReference>
<evidence type="ECO:0000256" key="1">
    <source>
        <dbReference type="ARBA" id="ARBA00005721"/>
    </source>
</evidence>
<dbReference type="EMBL" id="CP060131">
    <property type="protein sequence ID" value="QNG51700.1"/>
    <property type="molecule type" value="Genomic_DNA"/>
</dbReference>
<reference evidence="2 3" key="1">
    <citation type="submission" date="2020-08" db="EMBL/GenBank/DDBJ databases">
        <authorList>
            <person name="Mo P."/>
        </authorList>
    </citation>
    <scope>NUCLEOTIDE SEQUENCE [LARGE SCALE GENOMIC DNA]</scope>
    <source>
        <strain evidence="2 3">CGMCC 4.1532</strain>
    </source>
</reference>
<keyword evidence="3" id="KW-1185">Reference proteome</keyword>
<dbReference type="InterPro" id="IPR005531">
    <property type="entry name" value="Asp23"/>
</dbReference>
<dbReference type="KEGG" id="ppel:H6H00_26935"/>
<proteinExistence type="inferred from homology"/>
<accession>A0A7G7MFY9</accession>
<organism evidence="2 3">
    <name type="scientific">Pseudonocardia petroleophila</name>
    <dbReference type="NCBI Taxonomy" id="37331"/>
    <lineage>
        <taxon>Bacteria</taxon>
        <taxon>Bacillati</taxon>
        <taxon>Actinomycetota</taxon>
        <taxon>Actinomycetes</taxon>
        <taxon>Pseudonocardiales</taxon>
        <taxon>Pseudonocardiaceae</taxon>
        <taxon>Pseudonocardia</taxon>
    </lineage>
</organism>
<sequence>MSGSDAAASPEERGRLDIHPTVLRKIVEHAADGTPGTLRHERRLAGVGVGQAGSTAKISDGPDGAVDVALELTLQYPAPVRRTVDAVRGRVGDELTRITGRRIRNLAVTVSGLRGPDDGSTGSGSRVQ</sequence>